<accession>A0ACB8G2B3</accession>
<organism evidence="1 2">
    <name type="scientific">Sphaerodactylus townsendi</name>
    <dbReference type="NCBI Taxonomy" id="933632"/>
    <lineage>
        <taxon>Eukaryota</taxon>
        <taxon>Metazoa</taxon>
        <taxon>Chordata</taxon>
        <taxon>Craniata</taxon>
        <taxon>Vertebrata</taxon>
        <taxon>Euteleostomi</taxon>
        <taxon>Lepidosauria</taxon>
        <taxon>Squamata</taxon>
        <taxon>Bifurcata</taxon>
        <taxon>Gekkota</taxon>
        <taxon>Sphaerodactylidae</taxon>
        <taxon>Sphaerodactylus</taxon>
    </lineage>
</organism>
<reference evidence="1" key="1">
    <citation type="submission" date="2021-08" db="EMBL/GenBank/DDBJ databases">
        <title>The first chromosome-level gecko genome reveals the dynamic sex chromosomes of Neotropical dwarf geckos (Sphaerodactylidae: Sphaerodactylus).</title>
        <authorList>
            <person name="Pinto B.J."/>
            <person name="Keating S.E."/>
            <person name="Gamble T."/>
        </authorList>
    </citation>
    <scope>NUCLEOTIDE SEQUENCE</scope>
    <source>
        <strain evidence="1">TG3544</strain>
    </source>
</reference>
<comment type="caution">
    <text evidence="1">The sequence shown here is derived from an EMBL/GenBank/DDBJ whole genome shotgun (WGS) entry which is preliminary data.</text>
</comment>
<evidence type="ECO:0000313" key="1">
    <source>
        <dbReference type="EMBL" id="KAH8013354.1"/>
    </source>
</evidence>
<sequence length="251" mass="26960">MRTNAGGELPPLPPSPLRTHSPRSKEGKQQHARLSRTPGQREEAARRRRQQPPPHSPAPSSTAADPLPGPGHALDKQHFQPSFPALVYAAGKERGKAEETLSLPASPASCPILAHRVPERGRCLAPSPPHWRGGRTWDCNAAAAATVIGAAAEAPRRRVAASQTHNRSTGAGGDPNAAAATWALLLPPPLLNQGARAEQGAPTSCPPGRERAEPPRLVGARRRLQTPRPGEKRAQQHRRRLNHCQKQQKPI</sequence>
<keyword evidence="2" id="KW-1185">Reference proteome</keyword>
<dbReference type="Proteomes" id="UP000827872">
    <property type="component" value="Linkage Group LG02"/>
</dbReference>
<protein>
    <submittedName>
        <fullName evidence="1">Uncharacterized protein</fullName>
    </submittedName>
</protein>
<dbReference type="EMBL" id="CM037615">
    <property type="protein sequence ID" value="KAH8013354.1"/>
    <property type="molecule type" value="Genomic_DNA"/>
</dbReference>
<name>A0ACB8G2B3_9SAUR</name>
<evidence type="ECO:0000313" key="2">
    <source>
        <dbReference type="Proteomes" id="UP000827872"/>
    </source>
</evidence>
<proteinExistence type="predicted"/>
<gene>
    <name evidence="1" type="ORF">K3G42_017760</name>
</gene>